<dbReference type="Proteomes" id="UP000679307">
    <property type="component" value="Chromosome"/>
</dbReference>
<keyword evidence="1" id="KW-1133">Transmembrane helix</keyword>
<protein>
    <recommendedName>
        <fullName evidence="4">DUF3093 domain-containing protein</fullName>
    </recommendedName>
</protein>
<keyword evidence="1" id="KW-0812">Transmembrane</keyword>
<organism evidence="2 3">
    <name type="scientific">Nocardioides aquaticus</name>
    <dbReference type="NCBI Taxonomy" id="160826"/>
    <lineage>
        <taxon>Bacteria</taxon>
        <taxon>Bacillati</taxon>
        <taxon>Actinomycetota</taxon>
        <taxon>Actinomycetes</taxon>
        <taxon>Propionibacteriales</taxon>
        <taxon>Nocardioidaceae</taxon>
        <taxon>Nocardioides</taxon>
    </lineage>
</organism>
<reference evidence="2 3" key="1">
    <citation type="submission" date="2021-05" db="EMBL/GenBank/DDBJ databases">
        <title>Complete genome of Nocardioides aquaticus KCTC 9944T isolated from meromictic and hypersaline Ekho Lake, Antarctica.</title>
        <authorList>
            <person name="Hwang K."/>
            <person name="Kim K.M."/>
            <person name="Choe H."/>
        </authorList>
    </citation>
    <scope>NUCLEOTIDE SEQUENCE [LARGE SCALE GENOMIC DNA]</scope>
    <source>
        <strain evidence="2 3">KCTC 9944</strain>
    </source>
</reference>
<feature type="transmembrane region" description="Helical" evidence="1">
    <location>
        <begin position="37"/>
        <end position="70"/>
    </location>
</feature>
<dbReference type="EMBL" id="CP075371">
    <property type="protein sequence ID" value="QVT80202.1"/>
    <property type="molecule type" value="Genomic_DNA"/>
</dbReference>
<accession>A0ABX8EI67</accession>
<evidence type="ECO:0008006" key="4">
    <source>
        <dbReference type="Google" id="ProtNLM"/>
    </source>
</evidence>
<proteinExistence type="predicted"/>
<dbReference type="RefSeq" id="WP_214055788.1">
    <property type="nucleotide sequence ID" value="NZ_BAAAHS010000062.1"/>
</dbReference>
<keyword evidence="3" id="KW-1185">Reference proteome</keyword>
<evidence type="ECO:0000313" key="2">
    <source>
        <dbReference type="EMBL" id="QVT80202.1"/>
    </source>
</evidence>
<sequence length="167" mass="17884">MTAPSTTPTQRPDGAAGHDERLGVPLRWWVQGTMLVASLWLALVVATPAVVAFGVAGLCLALLAGLLMAYGSAVVRVDESTFRAGRASIAGRHLGRVDELDAEATRLLAGRDADARAYLLLRPYRKRAVHVEVLDPRDPTPYWLVSTRHPERLAAALRALVARSAGG</sequence>
<evidence type="ECO:0000313" key="3">
    <source>
        <dbReference type="Proteomes" id="UP000679307"/>
    </source>
</evidence>
<dbReference type="InterPro" id="IPR021443">
    <property type="entry name" value="DUF3093"/>
</dbReference>
<name>A0ABX8EI67_9ACTN</name>
<dbReference type="Pfam" id="PF11292">
    <property type="entry name" value="DUF3093"/>
    <property type="match status" value="1"/>
</dbReference>
<evidence type="ECO:0000256" key="1">
    <source>
        <dbReference type="SAM" id="Phobius"/>
    </source>
</evidence>
<gene>
    <name evidence="2" type="ORF">ENKNEFLB_02593</name>
</gene>
<keyword evidence="1" id="KW-0472">Membrane</keyword>